<reference evidence="5" key="1">
    <citation type="submission" date="2009-11" db="EMBL/GenBank/DDBJ databases">
        <authorList>
            <consortium name="Porcine genome sequencing project"/>
        </authorList>
    </citation>
    <scope>NUCLEOTIDE SEQUENCE [LARGE SCALE GENOMIC DNA]</scope>
    <source>
        <strain evidence="5">Duroc</strain>
    </source>
</reference>
<evidence type="ECO:0000256" key="1">
    <source>
        <dbReference type="SAM" id="Coils"/>
    </source>
</evidence>
<feature type="compositionally biased region" description="Polar residues" evidence="2">
    <location>
        <begin position="507"/>
        <end position="519"/>
    </location>
</feature>
<dbReference type="AlphaFoldDB" id="F1S5Y6"/>
<dbReference type="PaxDb" id="9823-ENSSSCP00000021408"/>
<name>F1S5Y6_PIG</name>
<dbReference type="PANTHER" id="PTHR21510:SF16">
    <property type="entry name" value="PROTEIN AKNAD1"/>
    <property type="match status" value="1"/>
</dbReference>
<reference evidence="4" key="2">
    <citation type="journal article" date="2020" name="Gigascience">
        <title>An improved pig reference genome sequence to enable pig genetics and genomics research.</title>
        <authorList>
            <person name="Warr A."/>
            <person name="Affara N."/>
            <person name="Aken B."/>
            <person name="Beiki H."/>
            <person name="Bickhart D.M."/>
            <person name="Billis K."/>
            <person name="Chow W."/>
            <person name="Eory L."/>
            <person name="Finlayson H.A."/>
            <person name="Flicek P."/>
            <person name="Giron C.G."/>
            <person name="Griffin D.K."/>
            <person name="Hall R."/>
            <person name="Hannum G."/>
            <person name="Hourlier T."/>
            <person name="Howe K."/>
            <person name="Hume D.A."/>
            <person name="Izuogu O."/>
            <person name="Kim K."/>
            <person name="Koren S."/>
            <person name="Liu H."/>
            <person name="Manchanda N."/>
            <person name="Martin F.J."/>
            <person name="Nonneman D.J."/>
            <person name="O'Connor R.E."/>
            <person name="Phillippy A.M."/>
            <person name="Rohrer G.A."/>
            <person name="Rosen B.D."/>
            <person name="Rund L.A."/>
            <person name="Sargent C.A."/>
            <person name="Schook L.B."/>
            <person name="Schroeder S.G."/>
            <person name="Schwartz A.S."/>
            <person name="Skinner B.M."/>
            <person name="Talbot R."/>
            <person name="Tseng E."/>
            <person name="Tuggle C.K."/>
            <person name="Watson M."/>
            <person name="Smith T.P.L."/>
            <person name="Archibald A.L."/>
        </authorList>
    </citation>
    <scope>NUCLEOTIDE SEQUENCE [LARGE SCALE GENOMIC DNA]</scope>
    <source>
        <strain evidence="4">Duroc</strain>
    </source>
</reference>
<sequence>MDEANFLEDTTSKQQKDLPYDGDLSQIKLYNEYTLTSKYDLLDVSNQMNLIVDDPQEKATHRETCKKADMATTVEKTTENAVNKKYDKQCTINPHIPANQGDTSKSNVSDISLRHLCKEEFPKGQGINSETLPEISNADGFDKAVIKNIILQHVKNSWLTEQTAELPDQLNPQRDGENSHKPSYSPAIPEENTSGSEESVAAGESSHQENSNFLTNIKSPCDKQKSCQGQILQKQQDEKSSSDNRCKYGQGQVHCWFSDFSAVAPKVKISKNNIIDKPLTTDKQASFSPKLRDESAIAQDISESLSRSKYAEKQEQKWKTTEPSQQTEMAPTRHIYQEHLTGIKSETSLSKSPSTSQKNPSSSSCIFQKIAQGKQMCQKLKEQTDQLKTKVKEFSKSIAQDSPYHLQDKRVVLEKLQGHLEALEQEFLANKEKHLTLQGQVHWPESPAVDDFDPERKLEGEIFKLEMLLEDFKEKINKGEYTSSVSLPASLPINRDDLPDSSSLPSNEVTEQPTASPQARKNGFHPGNIICHRCGPKKTKKHQHQQNPHILCVTSAFSGSDTGHSCYSASGAGVPSNQCEKCGTKIHNSRRIRGKDPAKEFHYRYDTPRQNYFNHRERRSFAQLRFLHENRNSSPCKYISCLIPSLSTSWSPCVGDPILLATGSAGWGLLPGLQGWSPRLCKSNRQSSLLPPWFWGLQPLRPHSSM</sequence>
<dbReference type="InParanoid" id="F1S5Y6"/>
<feature type="region of interest" description="Disordered" evidence="2">
    <location>
        <begin position="168"/>
        <end position="217"/>
    </location>
</feature>
<dbReference type="Ensembl" id="ENSSSCT00000007493.5">
    <property type="protein sequence ID" value="ENSSSCP00000007297.5"/>
    <property type="gene ID" value="ENSSSCG00000006842.5"/>
</dbReference>
<accession>F1S5Y6</accession>
<evidence type="ECO:0000256" key="2">
    <source>
        <dbReference type="SAM" id="MobiDB-lite"/>
    </source>
</evidence>
<feature type="region of interest" description="Disordered" evidence="2">
    <location>
        <begin position="486"/>
        <end position="527"/>
    </location>
</feature>
<evidence type="ECO:0000259" key="3">
    <source>
        <dbReference type="Pfam" id="PF12443"/>
    </source>
</evidence>
<evidence type="ECO:0000313" key="4">
    <source>
        <dbReference type="Ensembl" id="ENSSSCP00000007297.5"/>
    </source>
</evidence>
<evidence type="ECO:0000313" key="5">
    <source>
        <dbReference type="Proteomes" id="UP000008227"/>
    </source>
</evidence>
<reference evidence="4" key="3">
    <citation type="submission" date="2025-08" db="UniProtKB">
        <authorList>
            <consortium name="Ensembl"/>
        </authorList>
    </citation>
    <scope>IDENTIFICATION</scope>
</reference>
<dbReference type="Pfam" id="PF12443">
    <property type="entry name" value="AKNA"/>
    <property type="match status" value="1"/>
</dbReference>
<feature type="coiled-coil region" evidence="1">
    <location>
        <begin position="370"/>
        <end position="475"/>
    </location>
</feature>
<feature type="domain" description="AKNA" evidence="3">
    <location>
        <begin position="324"/>
        <end position="417"/>
    </location>
</feature>
<keyword evidence="1" id="KW-0175">Coiled coil</keyword>
<organism evidence="4 5">
    <name type="scientific">Sus scrofa</name>
    <name type="common">Pig</name>
    <dbReference type="NCBI Taxonomy" id="9823"/>
    <lineage>
        <taxon>Eukaryota</taxon>
        <taxon>Metazoa</taxon>
        <taxon>Chordata</taxon>
        <taxon>Craniata</taxon>
        <taxon>Vertebrata</taxon>
        <taxon>Euteleostomi</taxon>
        <taxon>Mammalia</taxon>
        <taxon>Eutheria</taxon>
        <taxon>Laurasiatheria</taxon>
        <taxon>Artiodactyla</taxon>
        <taxon>Suina</taxon>
        <taxon>Suidae</taxon>
        <taxon>Sus</taxon>
    </lineage>
</organism>
<feature type="compositionally biased region" description="Low complexity" evidence="2">
    <location>
        <begin position="194"/>
        <end position="205"/>
    </location>
</feature>
<dbReference type="InterPro" id="IPR022150">
    <property type="entry name" value="AKNA_dom"/>
</dbReference>
<dbReference type="Bgee" id="ENSSSCG00000006842">
    <property type="expression patterns" value="Expressed in testis and 1 other cell type or tissue"/>
</dbReference>
<keyword evidence="5" id="KW-1185">Reference proteome</keyword>
<dbReference type="eggNOG" id="ENOG502RZDD">
    <property type="taxonomic scope" value="Eukaryota"/>
</dbReference>
<dbReference type="STRING" id="9823.ENSSSCP00000007297"/>
<feature type="compositionally biased region" description="Polar residues" evidence="2">
    <location>
        <begin position="208"/>
        <end position="217"/>
    </location>
</feature>
<dbReference type="GeneTree" id="ENSGT00940000154254"/>
<protein>
    <recommendedName>
        <fullName evidence="3">AKNA domain-containing protein</fullName>
    </recommendedName>
</protein>
<proteinExistence type="predicted"/>
<reference evidence="4" key="4">
    <citation type="submission" date="2025-09" db="UniProtKB">
        <authorList>
            <consortium name="Ensembl"/>
        </authorList>
    </citation>
    <scope>IDENTIFICATION</scope>
</reference>
<feature type="compositionally biased region" description="Basic and acidic residues" evidence="2">
    <location>
        <begin position="309"/>
        <end position="320"/>
    </location>
</feature>
<feature type="region of interest" description="Disordered" evidence="2">
    <location>
        <begin position="305"/>
        <end position="332"/>
    </location>
</feature>
<dbReference type="PANTHER" id="PTHR21510">
    <property type="entry name" value="AKNA DOMAIN-CONTAINING PROTEIN"/>
    <property type="match status" value="1"/>
</dbReference>
<dbReference type="Proteomes" id="UP000008227">
    <property type="component" value="Chromosome 4"/>
</dbReference>
<dbReference type="InterPro" id="IPR052655">
    <property type="entry name" value="AKNA_Centrosome-Trans_reg"/>
</dbReference>